<evidence type="ECO:0000313" key="6">
    <source>
        <dbReference type="Proteomes" id="UP000560081"/>
    </source>
</evidence>
<proteinExistence type="predicted"/>
<gene>
    <name evidence="5" type="ORF">BJ976_002052</name>
</gene>
<accession>A0A7W7PAK9</accession>
<evidence type="ECO:0000256" key="2">
    <source>
        <dbReference type="ARBA" id="ARBA00023125"/>
    </source>
</evidence>
<dbReference type="EMBL" id="JACHMC010000001">
    <property type="protein sequence ID" value="MBB4883701.1"/>
    <property type="molecule type" value="Genomic_DNA"/>
</dbReference>
<dbReference type="PANTHER" id="PTHR33164">
    <property type="entry name" value="TRANSCRIPTIONAL REGULATOR, MARR FAMILY"/>
    <property type="match status" value="1"/>
</dbReference>
<dbReference type="PROSITE" id="PS50995">
    <property type="entry name" value="HTH_MARR_2"/>
    <property type="match status" value="1"/>
</dbReference>
<evidence type="ECO:0000313" key="5">
    <source>
        <dbReference type="EMBL" id="MBB4883701.1"/>
    </source>
</evidence>
<dbReference type="Proteomes" id="UP000560081">
    <property type="component" value="Unassembled WGS sequence"/>
</dbReference>
<sequence length="163" mass="17742">MAEPTPHTEPTDELAAAAGELEDAFGRLMVHHRRTVQRQAEAVSPGLPPAAMKAFLTVCRQGRTTPSALADHLLMDRGQVSRTVGELEGLGLVSRSPDPEDRRQTLVTPTEEGLARLDRARGGAPGEELRRALAGWEPDEVRMLATLLHRFVAGWGDEPPVTR</sequence>
<feature type="domain" description="HTH marR-type" evidence="4">
    <location>
        <begin position="11"/>
        <end position="153"/>
    </location>
</feature>
<dbReference type="Gene3D" id="1.10.10.10">
    <property type="entry name" value="Winged helix-like DNA-binding domain superfamily/Winged helix DNA-binding domain"/>
    <property type="match status" value="1"/>
</dbReference>
<dbReference type="InterPro" id="IPR036390">
    <property type="entry name" value="WH_DNA-bd_sf"/>
</dbReference>
<dbReference type="PROSITE" id="PS01117">
    <property type="entry name" value="HTH_MARR_1"/>
    <property type="match status" value="1"/>
</dbReference>
<dbReference type="InterPro" id="IPR036388">
    <property type="entry name" value="WH-like_DNA-bd_sf"/>
</dbReference>
<dbReference type="SUPFAM" id="SSF46785">
    <property type="entry name" value="Winged helix' DNA-binding domain"/>
    <property type="match status" value="1"/>
</dbReference>
<organism evidence="5 6">
    <name type="scientific">Micrococcus flavus</name>
    <dbReference type="NCBI Taxonomy" id="384602"/>
    <lineage>
        <taxon>Bacteria</taxon>
        <taxon>Bacillati</taxon>
        <taxon>Actinomycetota</taxon>
        <taxon>Actinomycetes</taxon>
        <taxon>Micrococcales</taxon>
        <taxon>Micrococcaceae</taxon>
        <taxon>Micrococcus</taxon>
    </lineage>
</organism>
<dbReference type="InterPro" id="IPR000835">
    <property type="entry name" value="HTH_MarR-typ"/>
</dbReference>
<keyword evidence="1" id="KW-0805">Transcription regulation</keyword>
<keyword evidence="6" id="KW-1185">Reference proteome</keyword>
<reference evidence="5 6" key="1">
    <citation type="submission" date="2020-08" db="EMBL/GenBank/DDBJ databases">
        <title>Sequencing the genomes of 1000 actinobacteria strains.</title>
        <authorList>
            <person name="Klenk H.-P."/>
        </authorList>
    </citation>
    <scope>NUCLEOTIDE SEQUENCE [LARGE SCALE GENOMIC DNA]</scope>
    <source>
        <strain evidence="5 6">DSM 19079</strain>
    </source>
</reference>
<dbReference type="Pfam" id="PF12802">
    <property type="entry name" value="MarR_2"/>
    <property type="match status" value="1"/>
</dbReference>
<dbReference type="AlphaFoldDB" id="A0A7W7PAK9"/>
<dbReference type="GO" id="GO:0006950">
    <property type="term" value="P:response to stress"/>
    <property type="evidence" value="ECO:0007669"/>
    <property type="project" value="TreeGrafter"/>
</dbReference>
<keyword evidence="3" id="KW-0804">Transcription</keyword>
<name>A0A7W7PAK9_9MICC</name>
<dbReference type="SMART" id="SM00347">
    <property type="entry name" value="HTH_MARR"/>
    <property type="match status" value="1"/>
</dbReference>
<dbReference type="PANTHER" id="PTHR33164:SF43">
    <property type="entry name" value="HTH-TYPE TRANSCRIPTIONAL REPRESSOR YETL"/>
    <property type="match status" value="1"/>
</dbReference>
<dbReference type="GO" id="GO:0003700">
    <property type="term" value="F:DNA-binding transcription factor activity"/>
    <property type="evidence" value="ECO:0007669"/>
    <property type="project" value="InterPro"/>
</dbReference>
<evidence type="ECO:0000259" key="4">
    <source>
        <dbReference type="PROSITE" id="PS50995"/>
    </source>
</evidence>
<dbReference type="InterPro" id="IPR023187">
    <property type="entry name" value="Tscrpt_reg_MarR-type_CS"/>
</dbReference>
<comment type="caution">
    <text evidence="5">The sequence shown here is derived from an EMBL/GenBank/DDBJ whole genome shotgun (WGS) entry which is preliminary data.</text>
</comment>
<dbReference type="PRINTS" id="PR00598">
    <property type="entry name" value="HTHMARR"/>
</dbReference>
<dbReference type="GO" id="GO:0003677">
    <property type="term" value="F:DNA binding"/>
    <property type="evidence" value="ECO:0007669"/>
    <property type="project" value="UniProtKB-KW"/>
</dbReference>
<evidence type="ECO:0000256" key="1">
    <source>
        <dbReference type="ARBA" id="ARBA00023015"/>
    </source>
</evidence>
<evidence type="ECO:0000256" key="3">
    <source>
        <dbReference type="ARBA" id="ARBA00023163"/>
    </source>
</evidence>
<dbReference type="RefSeq" id="WP_229667341.1">
    <property type="nucleotide sequence ID" value="NZ_BMLA01000004.1"/>
</dbReference>
<dbReference type="InterPro" id="IPR039422">
    <property type="entry name" value="MarR/SlyA-like"/>
</dbReference>
<protein>
    <submittedName>
        <fullName evidence="5">DNA-binding MarR family transcriptional regulator</fullName>
    </submittedName>
</protein>
<keyword evidence="2 5" id="KW-0238">DNA-binding</keyword>